<feature type="domain" description="FAD-binding" evidence="4">
    <location>
        <begin position="4"/>
        <end position="330"/>
    </location>
</feature>
<keyword evidence="2" id="KW-0503">Monooxygenase</keyword>
<dbReference type="AlphaFoldDB" id="A0A6P8E3Z1"/>
<dbReference type="PANTHER" id="PTHR45934:SF1">
    <property type="entry name" value="OS04G0423100 PROTEIN"/>
    <property type="match status" value="1"/>
</dbReference>
<reference evidence="5" key="1">
    <citation type="journal article" date="2020" name="Plant Biotechnol. J.">
        <title>The pomegranate (Punica granatum L.) draft genome dissects genetic divergence between soft- and hard-seeded cultivars.</title>
        <authorList>
            <person name="Luo X."/>
            <person name="Li H."/>
            <person name="Wu Z."/>
            <person name="Yao W."/>
            <person name="Zhao P."/>
            <person name="Cao D."/>
            <person name="Yu H."/>
            <person name="Li K."/>
            <person name="Poudel K."/>
            <person name="Zhao D."/>
            <person name="Zhang F."/>
            <person name="Xia X."/>
            <person name="Chen L."/>
            <person name="Wang Q."/>
            <person name="Jing D."/>
            <person name="Cao S."/>
        </authorList>
    </citation>
    <scope>NUCLEOTIDE SEQUENCE [LARGE SCALE GENOMIC DNA]</scope>
    <source>
        <strain evidence="5">cv. Tunisia</strain>
    </source>
</reference>
<dbReference type="OrthoDB" id="1878542at2759"/>
<proteinExistence type="inferred from homology"/>
<organism evidence="5 6">
    <name type="scientific">Punica granatum</name>
    <name type="common">Pomegranate</name>
    <dbReference type="NCBI Taxonomy" id="22663"/>
    <lineage>
        <taxon>Eukaryota</taxon>
        <taxon>Viridiplantae</taxon>
        <taxon>Streptophyta</taxon>
        <taxon>Embryophyta</taxon>
        <taxon>Tracheophyta</taxon>
        <taxon>Spermatophyta</taxon>
        <taxon>Magnoliopsida</taxon>
        <taxon>eudicotyledons</taxon>
        <taxon>Gunneridae</taxon>
        <taxon>Pentapetalae</taxon>
        <taxon>rosids</taxon>
        <taxon>malvids</taxon>
        <taxon>Myrtales</taxon>
        <taxon>Lythraceae</taxon>
        <taxon>Punica</taxon>
    </lineage>
</organism>
<dbReference type="InterPro" id="IPR036188">
    <property type="entry name" value="FAD/NAD-bd_sf"/>
</dbReference>
<evidence type="ECO:0000256" key="3">
    <source>
        <dbReference type="ARBA" id="ARBA00024018"/>
    </source>
</evidence>
<sequence length="407" mass="44899">MEEEVVIVGAGIGGLATAVALKRVGIKAVVLERAAELRAIGAALTLFPNAWLALDALGIADKLTPLYAPIENGFVTDVKTKSTQQFMLFAPSKRGGPRPVNRKILLQALADELPPSTIRFSSKLNSIESQVEDGHRISVLGLEDGAIIKAKVVIGCDGVHSMIARRLKLRPPVHSGRSAARGLSVYPEGHRLGRTVQQFVDVSKRAAFVPLNDNEIYWFFVCKTPTKGEDIGSDPKLIQKEVTEKWARDFPMSYLEVVQQSDLSTLSWAPLVFRYPWDIVLGNLNATNITVVGDAMHPTTPDLGQGGCMALEDAVVLGRHMGNSIGPDGKLRLEDVGQALRKYVRERRWRTAWIIAASFLSGWIQQDGSGWWMKFLRDVFYKTILTKLMNIAYYDCGRLPNKMGTSK</sequence>
<reference evidence="6" key="2">
    <citation type="submission" date="2025-08" db="UniProtKB">
        <authorList>
            <consortium name="RefSeq"/>
        </authorList>
    </citation>
    <scope>IDENTIFICATION</scope>
    <source>
        <tissue evidence="6">Leaf</tissue>
    </source>
</reference>
<evidence type="ECO:0000313" key="6">
    <source>
        <dbReference type="RefSeq" id="XP_031400156.1"/>
    </source>
</evidence>
<evidence type="ECO:0000259" key="4">
    <source>
        <dbReference type="Pfam" id="PF01494"/>
    </source>
</evidence>
<evidence type="ECO:0000256" key="1">
    <source>
        <dbReference type="ARBA" id="ARBA00023002"/>
    </source>
</evidence>
<dbReference type="Gene3D" id="3.50.50.60">
    <property type="entry name" value="FAD/NAD(P)-binding domain"/>
    <property type="match status" value="1"/>
</dbReference>
<dbReference type="GO" id="GO:0071949">
    <property type="term" value="F:FAD binding"/>
    <property type="evidence" value="ECO:0007669"/>
    <property type="project" value="InterPro"/>
</dbReference>
<dbReference type="Pfam" id="PF01494">
    <property type="entry name" value="FAD_binding_3"/>
    <property type="match status" value="1"/>
</dbReference>
<comment type="similarity">
    <text evidence="3">Belongs to the 3-hydroxybenzoate 6-hydroxylase family.</text>
</comment>
<evidence type="ECO:0000313" key="5">
    <source>
        <dbReference type="Proteomes" id="UP000515151"/>
    </source>
</evidence>
<dbReference type="RefSeq" id="XP_031400156.1">
    <property type="nucleotide sequence ID" value="XM_031544296.1"/>
</dbReference>
<dbReference type="InterPro" id="IPR044560">
    <property type="entry name" value="MOase"/>
</dbReference>
<evidence type="ECO:0000256" key="2">
    <source>
        <dbReference type="ARBA" id="ARBA00023033"/>
    </source>
</evidence>
<dbReference type="PANTHER" id="PTHR45934">
    <property type="entry name" value="FAD/NAD(P)-BINDING OXIDOREDUCTASE FAMILY PROTEIN"/>
    <property type="match status" value="1"/>
</dbReference>
<gene>
    <name evidence="6" type="primary">LOC116210429</name>
</gene>
<dbReference type="PRINTS" id="PR00420">
    <property type="entry name" value="RNGMNOXGNASE"/>
</dbReference>
<dbReference type="Proteomes" id="UP000515151">
    <property type="component" value="Chromosome 6"/>
</dbReference>
<dbReference type="InterPro" id="IPR002938">
    <property type="entry name" value="FAD-bd"/>
</dbReference>
<name>A0A6P8E3Z1_PUNGR</name>
<keyword evidence="1" id="KW-0560">Oxidoreductase</keyword>
<protein>
    <submittedName>
        <fullName evidence="6">Monooxygenase 2-like</fullName>
    </submittedName>
</protein>
<dbReference type="GeneID" id="116210429"/>
<keyword evidence="5" id="KW-1185">Reference proteome</keyword>
<dbReference type="SUPFAM" id="SSF51905">
    <property type="entry name" value="FAD/NAD(P)-binding domain"/>
    <property type="match status" value="1"/>
</dbReference>
<dbReference type="GO" id="GO:0004497">
    <property type="term" value="F:monooxygenase activity"/>
    <property type="evidence" value="ECO:0007669"/>
    <property type="project" value="UniProtKB-KW"/>
</dbReference>
<accession>A0A6P8E3Z1</accession>